<dbReference type="InterPro" id="IPR006197">
    <property type="entry name" value="Peptidase_S24_LexA"/>
</dbReference>
<proteinExistence type="inferred from homology"/>
<keyword evidence="4" id="KW-0227">DNA damage</keyword>
<dbReference type="GO" id="GO:0004252">
    <property type="term" value="F:serine-type endopeptidase activity"/>
    <property type="evidence" value="ECO:0007669"/>
    <property type="project" value="InterPro"/>
</dbReference>
<dbReference type="SUPFAM" id="SSF46785">
    <property type="entry name" value="Winged helix' DNA-binding domain"/>
    <property type="match status" value="1"/>
</dbReference>
<evidence type="ECO:0000313" key="16">
    <source>
        <dbReference type="Proteomes" id="UP000034207"/>
    </source>
</evidence>
<dbReference type="PANTHER" id="PTHR33516">
    <property type="entry name" value="LEXA REPRESSOR"/>
    <property type="match status" value="1"/>
</dbReference>
<dbReference type="Gene3D" id="2.10.109.10">
    <property type="entry name" value="Umud Fragment, subunit A"/>
    <property type="match status" value="1"/>
</dbReference>
<dbReference type="PATRIC" id="fig|1618345.3.peg.698"/>
<keyword evidence="8" id="KW-0238">DNA-binding</keyword>
<dbReference type="GO" id="GO:0009432">
    <property type="term" value="P:SOS response"/>
    <property type="evidence" value="ECO:0007669"/>
    <property type="project" value="UniProtKB-KW"/>
</dbReference>
<dbReference type="InterPro" id="IPR006200">
    <property type="entry name" value="LexA"/>
</dbReference>
<dbReference type="InterPro" id="IPR006199">
    <property type="entry name" value="LexA_DNA-bd_dom"/>
</dbReference>
<reference evidence="15" key="1">
    <citation type="journal article" date="2015" name="Nature">
        <title>rRNA introns, odd ribosomes, and small enigmatic genomes across a large radiation of phyla.</title>
        <authorList>
            <person name="Brown C.T."/>
            <person name="Hug L.A."/>
            <person name="Thomas B.C."/>
            <person name="Sharon I."/>
            <person name="Castelle C.J."/>
            <person name="Singh A."/>
            <person name="Wilkins M.J."/>
            <person name="Williams K.H."/>
            <person name="Banfield J.F."/>
        </authorList>
    </citation>
    <scope>NUCLEOTIDE SEQUENCE [LARGE SCALE GENOMIC DNA]</scope>
</reference>
<name>A0A0G0M1V2_UNCC2</name>
<dbReference type="EMBL" id="LBVV01000011">
    <property type="protein sequence ID" value="KKQ94305.1"/>
    <property type="molecule type" value="Genomic_DNA"/>
</dbReference>
<dbReference type="GO" id="GO:0006260">
    <property type="term" value="P:DNA replication"/>
    <property type="evidence" value="ECO:0007669"/>
    <property type="project" value="UniProtKB-KW"/>
</dbReference>
<organism evidence="15 16">
    <name type="scientific">candidate division CPR2 bacterium GW2011_GWC2_39_10</name>
    <dbReference type="NCBI Taxonomy" id="1618345"/>
    <lineage>
        <taxon>Bacteria</taxon>
        <taxon>Bacteria division CPR2</taxon>
    </lineage>
</organism>
<dbReference type="GO" id="GO:0006508">
    <property type="term" value="P:proteolysis"/>
    <property type="evidence" value="ECO:0007669"/>
    <property type="project" value="InterPro"/>
</dbReference>
<dbReference type="Pfam" id="PF00717">
    <property type="entry name" value="Peptidase_S24"/>
    <property type="match status" value="1"/>
</dbReference>
<keyword evidence="6 12" id="KW-0068">Autocatalytic cleavage</keyword>
<dbReference type="SUPFAM" id="SSF51306">
    <property type="entry name" value="LexA/Signal peptidase"/>
    <property type="match status" value="1"/>
</dbReference>
<dbReference type="InterPro" id="IPR036286">
    <property type="entry name" value="LexA/Signal_pep-like_sf"/>
</dbReference>
<evidence type="ECO:0000256" key="9">
    <source>
        <dbReference type="ARBA" id="ARBA00023163"/>
    </source>
</evidence>
<evidence type="ECO:0000259" key="14">
    <source>
        <dbReference type="Pfam" id="PF01726"/>
    </source>
</evidence>
<evidence type="ECO:0000259" key="13">
    <source>
        <dbReference type="Pfam" id="PF00717"/>
    </source>
</evidence>
<dbReference type="GO" id="GO:0045892">
    <property type="term" value="P:negative regulation of DNA-templated transcription"/>
    <property type="evidence" value="ECO:0007669"/>
    <property type="project" value="InterPro"/>
</dbReference>
<evidence type="ECO:0000256" key="10">
    <source>
        <dbReference type="ARBA" id="ARBA00023204"/>
    </source>
</evidence>
<evidence type="ECO:0000256" key="7">
    <source>
        <dbReference type="ARBA" id="ARBA00023015"/>
    </source>
</evidence>
<dbReference type="PRINTS" id="PR00726">
    <property type="entry name" value="LEXASERPTASE"/>
</dbReference>
<evidence type="ECO:0000256" key="3">
    <source>
        <dbReference type="ARBA" id="ARBA00022705"/>
    </source>
</evidence>
<evidence type="ECO:0000256" key="4">
    <source>
        <dbReference type="ARBA" id="ARBA00022763"/>
    </source>
</evidence>
<evidence type="ECO:0000256" key="5">
    <source>
        <dbReference type="ARBA" id="ARBA00022801"/>
    </source>
</evidence>
<evidence type="ECO:0000256" key="1">
    <source>
        <dbReference type="ARBA" id="ARBA00007484"/>
    </source>
</evidence>
<dbReference type="InterPro" id="IPR036390">
    <property type="entry name" value="WH_DNA-bd_sf"/>
</dbReference>
<dbReference type="Proteomes" id="UP000034207">
    <property type="component" value="Unassembled WGS sequence"/>
</dbReference>
<evidence type="ECO:0000313" key="15">
    <source>
        <dbReference type="EMBL" id="KKQ94305.1"/>
    </source>
</evidence>
<evidence type="ECO:0000256" key="2">
    <source>
        <dbReference type="ARBA" id="ARBA00022491"/>
    </source>
</evidence>
<comment type="caution">
    <text evidence="15">The sequence shown here is derived from an EMBL/GenBank/DDBJ whole genome shotgun (WGS) entry which is preliminary data.</text>
</comment>
<dbReference type="PANTHER" id="PTHR33516:SF2">
    <property type="entry name" value="LEXA REPRESSOR-RELATED"/>
    <property type="match status" value="1"/>
</dbReference>
<dbReference type="GO" id="GO:0003677">
    <property type="term" value="F:DNA binding"/>
    <property type="evidence" value="ECO:0007669"/>
    <property type="project" value="UniProtKB-KW"/>
</dbReference>
<keyword evidence="11" id="KW-0742">SOS response</keyword>
<dbReference type="CDD" id="cd06529">
    <property type="entry name" value="S24_LexA-like"/>
    <property type="match status" value="1"/>
</dbReference>
<dbReference type="Gene3D" id="1.10.10.10">
    <property type="entry name" value="Winged helix-like DNA-binding domain superfamily/Winged helix DNA-binding domain"/>
    <property type="match status" value="1"/>
</dbReference>
<evidence type="ECO:0000256" key="12">
    <source>
        <dbReference type="RuleBase" id="RU003991"/>
    </source>
</evidence>
<dbReference type="NCBIfam" id="TIGR00498">
    <property type="entry name" value="lexA"/>
    <property type="match status" value="1"/>
</dbReference>
<gene>
    <name evidence="15" type="ORF">UT18_C0011G0011</name>
</gene>
<dbReference type="InterPro" id="IPR036388">
    <property type="entry name" value="WH-like_DNA-bd_sf"/>
</dbReference>
<dbReference type="AlphaFoldDB" id="A0A0G0M1V2"/>
<keyword evidence="3" id="KW-0235">DNA replication</keyword>
<feature type="domain" description="LexA repressor DNA-binding" evidence="14">
    <location>
        <begin position="5"/>
        <end position="66"/>
    </location>
</feature>
<sequence length="207" mass="23392">MKNLLTSKQQRVLNFMKDYERQFNEMPTYEQIAEGLGIKYFNSVRQYLLALKEKGYLEIEENKKRGVKLKTKDEETVNIPLIGSVSCGMPMFAEANIEGYIPVQKNFFKNQFKKYFFLKAQGDSMNEAGIDDGDLLLIESRSTANPGDKVLALIGDEATVKFYKLGNGYAVLLPKSTNPDHKPIIVKDNLAVQGIVVEIIKGSDLRI</sequence>
<evidence type="ECO:0000256" key="6">
    <source>
        <dbReference type="ARBA" id="ARBA00022813"/>
    </source>
</evidence>
<keyword evidence="10" id="KW-0234">DNA repair</keyword>
<keyword evidence="2" id="KW-0678">Repressor</keyword>
<evidence type="ECO:0000256" key="11">
    <source>
        <dbReference type="ARBA" id="ARBA00023236"/>
    </source>
</evidence>
<keyword evidence="9" id="KW-0804">Transcription</keyword>
<dbReference type="STRING" id="1618345.UT18_C0011G0011"/>
<keyword evidence="7" id="KW-0805">Transcription regulation</keyword>
<comment type="similarity">
    <text evidence="1 12">Belongs to the peptidase S24 family.</text>
</comment>
<keyword evidence="5 12" id="KW-0378">Hydrolase</keyword>
<dbReference type="GO" id="GO:0006281">
    <property type="term" value="P:DNA repair"/>
    <property type="evidence" value="ECO:0007669"/>
    <property type="project" value="UniProtKB-KW"/>
</dbReference>
<protein>
    <submittedName>
        <fullName evidence="15">LexA repressor</fullName>
    </submittedName>
</protein>
<dbReference type="InterPro" id="IPR039418">
    <property type="entry name" value="LexA-like"/>
</dbReference>
<feature type="domain" description="Peptidase S24/S26A/S26B/S26C" evidence="13">
    <location>
        <begin position="80"/>
        <end position="197"/>
    </location>
</feature>
<dbReference type="InterPro" id="IPR015927">
    <property type="entry name" value="Peptidase_S24_S26A/B/C"/>
</dbReference>
<evidence type="ECO:0000256" key="8">
    <source>
        <dbReference type="ARBA" id="ARBA00023125"/>
    </source>
</evidence>
<dbReference type="Pfam" id="PF01726">
    <property type="entry name" value="LexA_DNA_bind"/>
    <property type="match status" value="1"/>
</dbReference>
<accession>A0A0G0M1V2</accession>
<dbReference type="InterPro" id="IPR050077">
    <property type="entry name" value="LexA_repressor"/>
</dbReference>